<name>G4YF40_PHYSP</name>
<dbReference type="AlphaFoldDB" id="G4YF40"/>
<dbReference type="InParanoid" id="G4YF40"/>
<dbReference type="RefSeq" id="XP_009514898.1">
    <property type="nucleotide sequence ID" value="XM_009516603.1"/>
</dbReference>
<evidence type="ECO:0000313" key="1">
    <source>
        <dbReference type="EMBL" id="EGZ27623.1"/>
    </source>
</evidence>
<organism evidence="1 2">
    <name type="scientific">Phytophthora sojae (strain P6497)</name>
    <name type="common">Soybean stem and root rot agent</name>
    <name type="synonym">Phytophthora megasperma f. sp. glycines</name>
    <dbReference type="NCBI Taxonomy" id="1094619"/>
    <lineage>
        <taxon>Eukaryota</taxon>
        <taxon>Sar</taxon>
        <taxon>Stramenopiles</taxon>
        <taxon>Oomycota</taxon>
        <taxon>Peronosporomycetes</taxon>
        <taxon>Peronosporales</taxon>
        <taxon>Peronosporaceae</taxon>
        <taxon>Phytophthora</taxon>
    </lineage>
</organism>
<reference evidence="1 2" key="1">
    <citation type="journal article" date="2006" name="Science">
        <title>Phytophthora genome sequences uncover evolutionary origins and mechanisms of pathogenesis.</title>
        <authorList>
            <person name="Tyler B.M."/>
            <person name="Tripathy S."/>
            <person name="Zhang X."/>
            <person name="Dehal P."/>
            <person name="Jiang R.H."/>
            <person name="Aerts A."/>
            <person name="Arredondo F.D."/>
            <person name="Baxter L."/>
            <person name="Bensasson D."/>
            <person name="Beynon J.L."/>
            <person name="Chapman J."/>
            <person name="Damasceno C.M."/>
            <person name="Dorrance A.E."/>
            <person name="Dou D."/>
            <person name="Dickerman A.W."/>
            <person name="Dubchak I.L."/>
            <person name="Garbelotto M."/>
            <person name="Gijzen M."/>
            <person name="Gordon S.G."/>
            <person name="Govers F."/>
            <person name="Grunwald N.J."/>
            <person name="Huang W."/>
            <person name="Ivors K.L."/>
            <person name="Jones R.W."/>
            <person name="Kamoun S."/>
            <person name="Krampis K."/>
            <person name="Lamour K.H."/>
            <person name="Lee M.K."/>
            <person name="McDonald W.H."/>
            <person name="Medina M."/>
            <person name="Meijer H.J."/>
            <person name="Nordberg E.K."/>
            <person name="Maclean D.J."/>
            <person name="Ospina-Giraldo M.D."/>
            <person name="Morris P.F."/>
            <person name="Phuntumart V."/>
            <person name="Putnam N.H."/>
            <person name="Rash S."/>
            <person name="Rose J.K."/>
            <person name="Sakihama Y."/>
            <person name="Salamov A.A."/>
            <person name="Savidor A."/>
            <person name="Scheuring C.F."/>
            <person name="Smith B.M."/>
            <person name="Sobral B.W."/>
            <person name="Terry A."/>
            <person name="Torto-Alalibo T.A."/>
            <person name="Win J."/>
            <person name="Xu Z."/>
            <person name="Zhang H."/>
            <person name="Grigoriev I.V."/>
            <person name="Rokhsar D.S."/>
            <person name="Boore J.L."/>
        </authorList>
    </citation>
    <scope>NUCLEOTIDE SEQUENCE [LARGE SCALE GENOMIC DNA]</scope>
    <source>
        <strain evidence="1 2">P6497</strain>
    </source>
</reference>
<keyword evidence="2" id="KW-1185">Reference proteome</keyword>
<dbReference type="KEGG" id="psoj:PHYSODRAFT_475737"/>
<dbReference type="GeneID" id="20654651"/>
<evidence type="ECO:0000313" key="2">
    <source>
        <dbReference type="Proteomes" id="UP000002640"/>
    </source>
</evidence>
<gene>
    <name evidence="1" type="ORF">PHYSODRAFT_475737</name>
</gene>
<protein>
    <submittedName>
        <fullName evidence="1">Uncharacterized protein</fullName>
    </submittedName>
</protein>
<feature type="non-terminal residue" evidence="1">
    <location>
        <position position="74"/>
    </location>
</feature>
<proteinExistence type="predicted"/>
<sequence>MHFWNKFFSRRGLFGVESEHFSTVFALREVLEASSQTYQAYRVSILLPRAELNNVIVGLLIANCWSTAATEYFL</sequence>
<accession>G4YF40</accession>
<dbReference type="EMBL" id="JH159151">
    <property type="protein sequence ID" value="EGZ27623.1"/>
    <property type="molecule type" value="Genomic_DNA"/>
</dbReference>
<dbReference type="Proteomes" id="UP000002640">
    <property type="component" value="Unassembled WGS sequence"/>
</dbReference>